<dbReference type="Proteomes" id="UP000525298">
    <property type="component" value="Unassembled WGS sequence"/>
</dbReference>
<dbReference type="EC" id="7.2.1.1" evidence="14"/>
<dbReference type="HAMAP" id="MF_00428">
    <property type="entry name" value="NqrD"/>
    <property type="match status" value="1"/>
</dbReference>
<comment type="similarity">
    <text evidence="14">Belongs to the NqrDE/RnfAE family.</text>
</comment>
<evidence type="ECO:0000256" key="3">
    <source>
        <dbReference type="ARBA" id="ARBA00022475"/>
    </source>
</evidence>
<keyword evidence="6 14" id="KW-1278">Translocase</keyword>
<dbReference type="RefSeq" id="WP_181549422.1">
    <property type="nucleotide sequence ID" value="NZ_JACDUS010000001.1"/>
</dbReference>
<evidence type="ECO:0000313" key="16">
    <source>
        <dbReference type="Proteomes" id="UP000525298"/>
    </source>
</evidence>
<keyword evidence="11 14" id="KW-0830">Ubiquinone</keyword>
<evidence type="ECO:0000256" key="4">
    <source>
        <dbReference type="ARBA" id="ARBA00022519"/>
    </source>
</evidence>
<dbReference type="PIRSF" id="PIRSF006102">
    <property type="entry name" value="NQR_DE"/>
    <property type="match status" value="1"/>
</dbReference>
<evidence type="ECO:0000256" key="7">
    <source>
        <dbReference type="ARBA" id="ARBA00022989"/>
    </source>
</evidence>
<dbReference type="InterPro" id="IPR011292">
    <property type="entry name" value="NqrD"/>
</dbReference>
<evidence type="ECO:0000256" key="1">
    <source>
        <dbReference type="ARBA" id="ARBA00004127"/>
    </source>
</evidence>
<comment type="caution">
    <text evidence="15">The sequence shown here is derived from an EMBL/GenBank/DDBJ whole genome shotgun (WGS) entry which is preliminary data.</text>
</comment>
<reference evidence="15 16" key="1">
    <citation type="submission" date="2020-07" db="EMBL/GenBank/DDBJ databases">
        <title>Genomic Encyclopedia of Type Strains, Phase IV (KMG-IV): sequencing the most valuable type-strain genomes for metagenomic binning, comparative biology and taxonomic classification.</title>
        <authorList>
            <person name="Goeker M."/>
        </authorList>
    </citation>
    <scope>NUCLEOTIDE SEQUENCE [LARGE SCALE GENOMIC DNA]</scope>
    <source>
        <strain evidence="15 16">DSM 17721</strain>
    </source>
</reference>
<evidence type="ECO:0000256" key="10">
    <source>
        <dbReference type="ARBA" id="ARBA00023065"/>
    </source>
</evidence>
<dbReference type="InterPro" id="IPR003667">
    <property type="entry name" value="NqrDE/RnfAE"/>
</dbReference>
<feature type="transmembrane region" description="Helical" evidence="14">
    <location>
        <begin position="139"/>
        <end position="167"/>
    </location>
</feature>
<comment type="subunit">
    <text evidence="14">Composed of six subunits; NqrA, NqrB, NqrC, NqrD, NqrE and NqrF.</text>
</comment>
<comment type="function">
    <text evidence="14">NQR complex catalyzes the reduction of ubiquinone-1 to ubiquinol by two successive reactions, coupled with the transport of Na(+) ions from the cytoplasm to the periplasm. NqrA to NqrE are probably involved in the second step, the conversion of ubisemiquinone to ubiquinol.</text>
</comment>
<keyword evidence="10 14" id="KW-0406">Ion transport</keyword>
<keyword evidence="5 14" id="KW-0812">Transmembrane</keyword>
<dbReference type="GO" id="GO:0012505">
    <property type="term" value="C:endomembrane system"/>
    <property type="evidence" value="ECO:0007669"/>
    <property type="project" value="UniProtKB-SubCell"/>
</dbReference>
<dbReference type="PANTHER" id="PTHR30586">
    <property type="entry name" value="ELECTRON TRANSPORT COMPLEX PROTEIN RNFE"/>
    <property type="match status" value="1"/>
</dbReference>
<keyword evidence="15" id="KW-0560">Oxidoreductase</keyword>
<evidence type="ECO:0000256" key="9">
    <source>
        <dbReference type="ARBA" id="ARBA00023053"/>
    </source>
</evidence>
<sequence>MKLTRTKAFKTFAGPAWYENPINMQMLGICSALAVTVQLKTAFVMTLAMTFVVSLSNLIISLLRNVIPGNIRIIVELAVIASLVILADEFLRAYYFEISKLLSVFVGLIITNCIILGRAEGFALSNPPHLAFVDGLGNGVGYGSVLMSVALIRELFGSGSIFGYTVVPERLYAAGYEDMGLMLLAPAAFIIIGLMAWLQKYLVNSRK</sequence>
<dbReference type="GO" id="GO:0005886">
    <property type="term" value="C:plasma membrane"/>
    <property type="evidence" value="ECO:0007669"/>
    <property type="project" value="UniProtKB-SubCell"/>
</dbReference>
<keyword evidence="16" id="KW-1185">Reference proteome</keyword>
<organism evidence="15 16">
    <name type="scientific">Desulfosalsimonas propionicica</name>
    <dbReference type="NCBI Taxonomy" id="332175"/>
    <lineage>
        <taxon>Bacteria</taxon>
        <taxon>Pseudomonadati</taxon>
        <taxon>Thermodesulfobacteriota</taxon>
        <taxon>Desulfobacteria</taxon>
        <taxon>Desulfobacterales</taxon>
        <taxon>Desulfosalsimonadaceae</taxon>
        <taxon>Desulfosalsimonas</taxon>
    </lineage>
</organism>
<dbReference type="PANTHER" id="PTHR30586:SF1">
    <property type="entry name" value="NA(+)-TRANSLOCATING NADH-QUINONE REDUCTASE SUBUNIT D"/>
    <property type="match status" value="1"/>
</dbReference>
<comment type="catalytic activity">
    <reaction evidence="14">
        <text>a ubiquinone + n Na(+)(in) + NADH + H(+) = a ubiquinol + n Na(+)(out) + NAD(+)</text>
        <dbReference type="Rhea" id="RHEA:47748"/>
        <dbReference type="Rhea" id="RHEA-COMP:9565"/>
        <dbReference type="Rhea" id="RHEA-COMP:9566"/>
        <dbReference type="ChEBI" id="CHEBI:15378"/>
        <dbReference type="ChEBI" id="CHEBI:16389"/>
        <dbReference type="ChEBI" id="CHEBI:17976"/>
        <dbReference type="ChEBI" id="CHEBI:29101"/>
        <dbReference type="ChEBI" id="CHEBI:57540"/>
        <dbReference type="ChEBI" id="CHEBI:57945"/>
        <dbReference type="EC" id="7.2.1.1"/>
    </reaction>
</comment>
<keyword evidence="3 14" id="KW-1003">Cell membrane</keyword>
<evidence type="ECO:0000256" key="14">
    <source>
        <dbReference type="HAMAP-Rule" id="MF_00428"/>
    </source>
</evidence>
<dbReference type="AlphaFoldDB" id="A0A7W0C5V3"/>
<feature type="transmembrane region" description="Helical" evidence="14">
    <location>
        <begin position="42"/>
        <end position="63"/>
    </location>
</feature>
<accession>A0A7W0C5V3</accession>
<evidence type="ECO:0000256" key="6">
    <source>
        <dbReference type="ARBA" id="ARBA00022967"/>
    </source>
</evidence>
<evidence type="ECO:0000256" key="11">
    <source>
        <dbReference type="ARBA" id="ARBA00023075"/>
    </source>
</evidence>
<dbReference type="Pfam" id="PF02508">
    <property type="entry name" value="Rnf-Nqr"/>
    <property type="match status" value="1"/>
</dbReference>
<evidence type="ECO:0000256" key="5">
    <source>
        <dbReference type="ARBA" id="ARBA00022692"/>
    </source>
</evidence>
<evidence type="ECO:0000313" key="15">
    <source>
        <dbReference type="EMBL" id="MBA2879716.1"/>
    </source>
</evidence>
<evidence type="ECO:0000256" key="13">
    <source>
        <dbReference type="ARBA" id="ARBA00023201"/>
    </source>
</evidence>
<protein>
    <recommendedName>
        <fullName evidence="14">Na(+)-translocating NADH-quinone reductase subunit D</fullName>
        <shortName evidence="14">Na(+)-NQR subunit D</shortName>
        <shortName evidence="14">Na(+)-translocating NQR subunit D</shortName>
        <ecNumber evidence="14">7.2.1.1</ecNumber>
    </recommendedName>
    <alternativeName>
        <fullName evidence="14">NQR complex subunit D</fullName>
    </alternativeName>
    <alternativeName>
        <fullName evidence="14">NQR-1 subunit D</fullName>
    </alternativeName>
</protein>
<dbReference type="GO" id="GO:0016655">
    <property type="term" value="F:oxidoreductase activity, acting on NAD(P)H, quinone or similar compound as acceptor"/>
    <property type="evidence" value="ECO:0007669"/>
    <property type="project" value="UniProtKB-UniRule"/>
</dbReference>
<keyword evidence="4" id="KW-0997">Cell inner membrane</keyword>
<keyword evidence="13 14" id="KW-0739">Sodium transport</keyword>
<name>A0A7W0C5V3_9BACT</name>
<dbReference type="NCBIfam" id="TIGR01939">
    <property type="entry name" value="nqrD"/>
    <property type="match status" value="1"/>
</dbReference>
<keyword evidence="2 14" id="KW-0813">Transport</keyword>
<evidence type="ECO:0000256" key="8">
    <source>
        <dbReference type="ARBA" id="ARBA00023027"/>
    </source>
</evidence>
<keyword evidence="12 14" id="KW-0472">Membrane</keyword>
<comment type="subcellular location">
    <subcellularLocation>
        <location evidence="14">Cell membrane</location>
        <topology evidence="14">Multi-pass membrane protein</topology>
    </subcellularLocation>
    <subcellularLocation>
        <location evidence="1">Endomembrane system</location>
        <topology evidence="1">Multi-pass membrane protein</topology>
    </subcellularLocation>
</comment>
<evidence type="ECO:0000256" key="2">
    <source>
        <dbReference type="ARBA" id="ARBA00022448"/>
    </source>
</evidence>
<evidence type="ECO:0000256" key="12">
    <source>
        <dbReference type="ARBA" id="ARBA00023136"/>
    </source>
</evidence>
<feature type="transmembrane region" description="Helical" evidence="14">
    <location>
        <begin position="69"/>
        <end position="87"/>
    </location>
</feature>
<dbReference type="NCBIfam" id="NF006777">
    <property type="entry name" value="PRK09292.1"/>
    <property type="match status" value="1"/>
</dbReference>
<keyword evidence="7 14" id="KW-1133">Transmembrane helix</keyword>
<gene>
    <name evidence="14" type="primary">nqrD</name>
    <name evidence="15" type="ORF">HNR65_000023</name>
</gene>
<proteinExistence type="inferred from homology"/>
<dbReference type="GO" id="GO:0006814">
    <property type="term" value="P:sodium ion transport"/>
    <property type="evidence" value="ECO:0007669"/>
    <property type="project" value="UniProtKB-UniRule"/>
</dbReference>
<feature type="transmembrane region" description="Helical" evidence="14">
    <location>
        <begin position="99"/>
        <end position="119"/>
    </location>
</feature>
<feature type="transmembrane region" description="Helical" evidence="14">
    <location>
        <begin position="179"/>
        <end position="198"/>
    </location>
</feature>
<keyword evidence="8 14" id="KW-0520">NAD</keyword>
<dbReference type="EMBL" id="JACDUS010000001">
    <property type="protein sequence ID" value="MBA2879716.1"/>
    <property type="molecule type" value="Genomic_DNA"/>
</dbReference>
<keyword evidence="9 14" id="KW-0915">Sodium</keyword>